<protein>
    <submittedName>
        <fullName evidence="1">Uncharacterized protein</fullName>
    </submittedName>
</protein>
<proteinExistence type="predicted"/>
<dbReference type="InParanoid" id="L5L5K4"/>
<name>L5L5K4_PTEAL</name>
<keyword evidence="2" id="KW-1185">Reference proteome</keyword>
<dbReference type="EMBL" id="KB030332">
    <property type="protein sequence ID" value="ELK18328.1"/>
    <property type="molecule type" value="Genomic_DNA"/>
</dbReference>
<sequence length="67" mass="7562">MAQNLYGPGVRMGNWNEDVYLEEVRRTSPDALPLAAEEHPQVPPAFEHPKPPFSPALTKYSYNLPLL</sequence>
<evidence type="ECO:0000313" key="2">
    <source>
        <dbReference type="Proteomes" id="UP000010552"/>
    </source>
</evidence>
<reference evidence="2" key="1">
    <citation type="journal article" date="2013" name="Science">
        <title>Comparative analysis of bat genomes provides insight into the evolution of flight and immunity.</title>
        <authorList>
            <person name="Zhang G."/>
            <person name="Cowled C."/>
            <person name="Shi Z."/>
            <person name="Huang Z."/>
            <person name="Bishop-Lilly K.A."/>
            <person name="Fang X."/>
            <person name="Wynne J.W."/>
            <person name="Xiong Z."/>
            <person name="Baker M.L."/>
            <person name="Zhao W."/>
            <person name="Tachedjian M."/>
            <person name="Zhu Y."/>
            <person name="Zhou P."/>
            <person name="Jiang X."/>
            <person name="Ng J."/>
            <person name="Yang L."/>
            <person name="Wu L."/>
            <person name="Xiao J."/>
            <person name="Feng Y."/>
            <person name="Chen Y."/>
            <person name="Sun X."/>
            <person name="Zhang Y."/>
            <person name="Marsh G.A."/>
            <person name="Crameri G."/>
            <person name="Broder C.C."/>
            <person name="Frey K.G."/>
            <person name="Wang L.F."/>
            <person name="Wang J."/>
        </authorList>
    </citation>
    <scope>NUCLEOTIDE SEQUENCE [LARGE SCALE GENOMIC DNA]</scope>
</reference>
<accession>L5L5K4</accession>
<evidence type="ECO:0000313" key="1">
    <source>
        <dbReference type="EMBL" id="ELK18328.1"/>
    </source>
</evidence>
<organism evidence="1 2">
    <name type="scientific">Pteropus alecto</name>
    <name type="common">Black flying fox</name>
    <dbReference type="NCBI Taxonomy" id="9402"/>
    <lineage>
        <taxon>Eukaryota</taxon>
        <taxon>Metazoa</taxon>
        <taxon>Chordata</taxon>
        <taxon>Craniata</taxon>
        <taxon>Vertebrata</taxon>
        <taxon>Euteleostomi</taxon>
        <taxon>Mammalia</taxon>
        <taxon>Eutheria</taxon>
        <taxon>Laurasiatheria</taxon>
        <taxon>Chiroptera</taxon>
        <taxon>Yinpterochiroptera</taxon>
        <taxon>Pteropodoidea</taxon>
        <taxon>Pteropodidae</taxon>
        <taxon>Pteropodinae</taxon>
        <taxon>Pteropus</taxon>
    </lineage>
</organism>
<gene>
    <name evidence="1" type="ORF">PAL_GLEAN10009566</name>
</gene>
<dbReference type="AlphaFoldDB" id="L5L5K4"/>
<dbReference type="Proteomes" id="UP000010552">
    <property type="component" value="Unassembled WGS sequence"/>
</dbReference>